<proteinExistence type="predicted"/>
<protein>
    <recommendedName>
        <fullName evidence="3">Flagellin</fullName>
    </recommendedName>
</protein>
<name>A0ABY6HLM3_9ARCH</name>
<dbReference type="PANTHER" id="PTHR42200:SF2">
    <property type="entry name" value="ARCHAEAL FLAGELLA-RELATED PROTEIN F"/>
    <property type="match status" value="1"/>
</dbReference>
<dbReference type="PANTHER" id="PTHR42200">
    <property type="entry name" value="ARCHAEAL FLAGELLA-RELATED PROTEIN F-RELATED"/>
    <property type="match status" value="1"/>
</dbReference>
<dbReference type="EMBL" id="CP104013">
    <property type="protein sequence ID" value="UYP44415.1"/>
    <property type="molecule type" value="Genomic_DNA"/>
</dbReference>
<evidence type="ECO:0008006" key="3">
    <source>
        <dbReference type="Google" id="ProtNLM"/>
    </source>
</evidence>
<evidence type="ECO:0000313" key="2">
    <source>
        <dbReference type="Proteomes" id="UP001208689"/>
    </source>
</evidence>
<gene>
    <name evidence="1" type="ORF">NEF87_000700</name>
</gene>
<organism evidence="1 2">
    <name type="scientific">Candidatus Lokiarchaeum ossiferum</name>
    <dbReference type="NCBI Taxonomy" id="2951803"/>
    <lineage>
        <taxon>Archaea</taxon>
        <taxon>Promethearchaeati</taxon>
        <taxon>Promethearchaeota</taxon>
        <taxon>Promethearchaeia</taxon>
        <taxon>Promethearchaeales</taxon>
        <taxon>Promethearchaeaceae</taxon>
        <taxon>Candidatus Lokiarchaeum</taxon>
    </lineage>
</organism>
<accession>A0ABY6HLM3</accession>
<sequence length="178" mass="20097">MGQSVSISFGMLFLCTLLVGSMLYSAFQSSNELITEAQENNYDREFSRIHTSIQLINASRDPSEMAINLVIENIGTEIIYQLDSMDVFTNVTQVLDCGPYVYDRWIPSSNLGAAIISAGCYWSFTMLGDLSHNPTYWDPHELLNITITFNVTIAEQYYYYRISTPNGVGDSFIYNTLS</sequence>
<evidence type="ECO:0000313" key="1">
    <source>
        <dbReference type="EMBL" id="UYP44415.1"/>
    </source>
</evidence>
<dbReference type="InterPro" id="IPR002774">
    <property type="entry name" value="Flagellin_arc-type"/>
</dbReference>
<reference evidence="1" key="1">
    <citation type="submission" date="2022-09" db="EMBL/GenBank/DDBJ databases">
        <title>Actin cytoskeleton and complex cell architecture in an #Asgard archaeon.</title>
        <authorList>
            <person name="Ponce Toledo R.I."/>
            <person name="Schleper C."/>
            <person name="Rodrigues Oliveira T."/>
            <person name="Wollweber F."/>
            <person name="Xu J."/>
            <person name="Rittmann S."/>
            <person name="Klingl A."/>
            <person name="Pilhofer M."/>
        </authorList>
    </citation>
    <scope>NUCLEOTIDE SEQUENCE</scope>
    <source>
        <strain evidence="1">B-35</strain>
    </source>
</reference>
<keyword evidence="2" id="KW-1185">Reference proteome</keyword>
<dbReference type="Proteomes" id="UP001208689">
    <property type="component" value="Chromosome"/>
</dbReference>